<reference evidence="2 3" key="1">
    <citation type="submission" date="2016-12" db="EMBL/GenBank/DDBJ databases">
        <title>Draft genome sequence of Fusarium oxysporum causing rot on Narcissus.</title>
        <authorList>
            <person name="Armitage A.D."/>
            <person name="Taylor A."/>
            <person name="Clarkson J.P."/>
            <person name="Harrison R.J."/>
            <person name="Jackson A.C."/>
        </authorList>
    </citation>
    <scope>NUCLEOTIDE SEQUENCE [LARGE SCALE GENOMIC DNA]</scope>
    <source>
        <strain evidence="2 3">N139</strain>
    </source>
</reference>
<accession>A0A4Q2VF56</accession>
<dbReference type="EMBL" id="MQTW01000090">
    <property type="protein sequence ID" value="RYC86405.1"/>
    <property type="molecule type" value="Genomic_DNA"/>
</dbReference>
<comment type="caution">
    <text evidence="2">The sequence shown here is derived from an EMBL/GenBank/DDBJ whole genome shotgun (WGS) entry which is preliminary data.</text>
</comment>
<evidence type="ECO:0000256" key="1">
    <source>
        <dbReference type="SAM" id="SignalP"/>
    </source>
</evidence>
<feature type="chain" id="PRO_5020784012" evidence="1">
    <location>
        <begin position="20"/>
        <end position="43"/>
    </location>
</feature>
<keyword evidence="1" id="KW-0732">Signal</keyword>
<proteinExistence type="predicted"/>
<protein>
    <submittedName>
        <fullName evidence="2">Uncharacterized protein</fullName>
    </submittedName>
</protein>
<organism evidence="2 3">
    <name type="scientific">Fusarium oxysporum f. sp. narcissi</name>
    <dbReference type="NCBI Taxonomy" id="451672"/>
    <lineage>
        <taxon>Eukaryota</taxon>
        <taxon>Fungi</taxon>
        <taxon>Dikarya</taxon>
        <taxon>Ascomycota</taxon>
        <taxon>Pezizomycotina</taxon>
        <taxon>Sordariomycetes</taxon>
        <taxon>Hypocreomycetidae</taxon>
        <taxon>Hypocreales</taxon>
        <taxon>Nectriaceae</taxon>
        <taxon>Fusarium</taxon>
        <taxon>Fusarium oxysporum species complex</taxon>
    </lineage>
</organism>
<dbReference type="AlphaFoldDB" id="A0A4Q2VF56"/>
<sequence length="43" mass="4433">MKQPIKLVFLFALSDTTTGLSCGEKLGSASGKGELPARQHGAS</sequence>
<evidence type="ECO:0000313" key="3">
    <source>
        <dbReference type="Proteomes" id="UP000290540"/>
    </source>
</evidence>
<feature type="signal peptide" evidence="1">
    <location>
        <begin position="1"/>
        <end position="19"/>
    </location>
</feature>
<dbReference type="Proteomes" id="UP000290540">
    <property type="component" value="Unassembled WGS sequence"/>
</dbReference>
<name>A0A4Q2VF56_FUSOX</name>
<gene>
    <name evidence="2" type="ORF">BFJ63_vAg10685</name>
</gene>
<evidence type="ECO:0000313" key="2">
    <source>
        <dbReference type="EMBL" id="RYC86405.1"/>
    </source>
</evidence>